<evidence type="ECO:0000313" key="2">
    <source>
        <dbReference type="Proteomes" id="UP000227088"/>
    </source>
</evidence>
<dbReference type="InterPro" id="IPR011990">
    <property type="entry name" value="TPR-like_helical_dom_sf"/>
</dbReference>
<evidence type="ECO:0008006" key="3">
    <source>
        <dbReference type="Google" id="ProtNLM"/>
    </source>
</evidence>
<dbReference type="PROSITE" id="PS51257">
    <property type="entry name" value="PROKAR_LIPOPROTEIN"/>
    <property type="match status" value="1"/>
</dbReference>
<accession>A0A1Y5HZF2</accession>
<dbReference type="SUPFAM" id="SSF48452">
    <property type="entry name" value="TPR-like"/>
    <property type="match status" value="2"/>
</dbReference>
<gene>
    <name evidence="1" type="ORF">A9R00_02245</name>
</gene>
<dbReference type="SMART" id="SM00028">
    <property type="entry name" value="TPR"/>
    <property type="match status" value="5"/>
</dbReference>
<organism evidence="1 2">
    <name type="scientific">Oleispira antarctica</name>
    <dbReference type="NCBI Taxonomy" id="188908"/>
    <lineage>
        <taxon>Bacteria</taxon>
        <taxon>Pseudomonadati</taxon>
        <taxon>Pseudomonadota</taxon>
        <taxon>Gammaproteobacteria</taxon>
        <taxon>Oceanospirillales</taxon>
        <taxon>Oceanospirillaceae</taxon>
        <taxon>Oleispira</taxon>
    </lineage>
</organism>
<comment type="caution">
    <text evidence="1">The sequence shown here is derived from an EMBL/GenBank/DDBJ whole genome shotgun (WGS) entry which is preliminary data.</text>
</comment>
<dbReference type="InterPro" id="IPR019734">
    <property type="entry name" value="TPR_rpt"/>
</dbReference>
<dbReference type="AlphaFoldDB" id="A0A1Y5HZF2"/>
<name>A0A1Y5HZF2_OLEAN</name>
<reference evidence="2" key="1">
    <citation type="journal article" date="2017" name="Proc. Natl. Acad. Sci. U.S.A.">
        <title>Simulation of Deepwater Horizon oil plume reveals substrate specialization within a complex community of hydrocarbon degraders.</title>
        <authorList>
            <person name="Hu P."/>
            <person name="Dubinsky E.A."/>
            <person name="Probst A.J."/>
            <person name="Wang J."/>
            <person name="Sieber C.M.K."/>
            <person name="Tom L.M."/>
            <person name="Gardinali P."/>
            <person name="Banfield J.F."/>
            <person name="Atlas R.M."/>
            <person name="Andersen G.L."/>
        </authorList>
    </citation>
    <scope>NUCLEOTIDE SEQUENCE [LARGE SCALE GENOMIC DNA]</scope>
</reference>
<protein>
    <recommendedName>
        <fullName evidence="3">Tetratricopeptide repeat-like domain-containing protein</fullName>
    </recommendedName>
</protein>
<sequence>MIIINKLFTKNSKAYVPAINQSVIAGIVIGCLSYTPLVLSKQEVVNEASAESVVEAAPIKKKRTRRAQTMSTKIYNKLDKVREYVDEKNYQDAESLLISLGKTKRNSYEKAMTWNMEAYLHYNQEKYNDAAASYEKVIAQDNIPESLEQTTLYSLAKLHLIQQDYTQSLTAMNRWFKVVKKPSAESHILRAQMYYQLEQYSNALPDVKAAFALTKAADKKPRENWLLIERAVYFQNKDYASMERCLKDLIALYPSSSSIGQYWVQLGAVYNELDNLDAELATLETAYDLKLLVKENQLISLAQAMLGKEIPFKAAQILTQGMNDKVIKESAKNLSLLADAFMLAKEYNQAIITLEKTAKLSNSAKDYYRLAQIHTERQDWQQGLENTNRALASQNKINGNNENIKSSLAYVEESDLRILKGLVLFNLNDLLLAKAEFELASQFKRSEKMAGQWLRYIDSEQKRMDYLAMVE</sequence>
<dbReference type="Proteomes" id="UP000227088">
    <property type="component" value="Unassembled WGS sequence"/>
</dbReference>
<dbReference type="Gene3D" id="1.25.40.10">
    <property type="entry name" value="Tetratricopeptide repeat domain"/>
    <property type="match status" value="3"/>
</dbReference>
<proteinExistence type="predicted"/>
<evidence type="ECO:0000313" key="1">
    <source>
        <dbReference type="EMBL" id="OUS41183.1"/>
    </source>
</evidence>
<dbReference type="EMBL" id="MABE01000128">
    <property type="protein sequence ID" value="OUS41183.1"/>
    <property type="molecule type" value="Genomic_DNA"/>
</dbReference>